<gene>
    <name evidence="1" type="ORF">M3202_08180</name>
</gene>
<name>A0A9X2DPI1_9BACI</name>
<evidence type="ECO:0000313" key="1">
    <source>
        <dbReference type="EMBL" id="MCM3714063.1"/>
    </source>
</evidence>
<dbReference type="AlphaFoldDB" id="A0A9X2DPI1"/>
<protein>
    <submittedName>
        <fullName evidence="1">Uncharacterized protein</fullName>
    </submittedName>
</protein>
<comment type="caution">
    <text evidence="1">The sequence shown here is derived from an EMBL/GenBank/DDBJ whole genome shotgun (WGS) entry which is preliminary data.</text>
</comment>
<sequence length="82" mass="9648">MDVIPFSHTWPYERQFDDIYFQSCPFCGQENVLLNMKKSELNQALEGIKTSVNLPCCRGRLTILEADQDYFWTNKPLRKDEA</sequence>
<evidence type="ECO:0000313" key="2">
    <source>
        <dbReference type="Proteomes" id="UP001139179"/>
    </source>
</evidence>
<proteinExistence type="predicted"/>
<dbReference type="RefSeq" id="WP_251222860.1">
    <property type="nucleotide sequence ID" value="NZ_JAMBOL010000005.1"/>
</dbReference>
<dbReference type="Proteomes" id="UP001139179">
    <property type="component" value="Unassembled WGS sequence"/>
</dbReference>
<keyword evidence="2" id="KW-1185">Reference proteome</keyword>
<dbReference type="EMBL" id="JAMBOL010000005">
    <property type="protein sequence ID" value="MCM3714063.1"/>
    <property type="molecule type" value="Genomic_DNA"/>
</dbReference>
<reference evidence="1" key="1">
    <citation type="submission" date="2022-05" db="EMBL/GenBank/DDBJ databases">
        <title>Comparative Genomics of Spacecraft Associated Microbes.</title>
        <authorList>
            <person name="Tran M.T."/>
            <person name="Wright A."/>
            <person name="Seuylemezian A."/>
            <person name="Eisen J."/>
            <person name="Coil D."/>
        </authorList>
    </citation>
    <scope>NUCLEOTIDE SEQUENCE</scope>
    <source>
        <strain evidence="1">214.1.1</strain>
    </source>
</reference>
<organism evidence="1 2">
    <name type="scientific">Halalkalibacter oceani</name>
    <dbReference type="NCBI Taxonomy" id="1653776"/>
    <lineage>
        <taxon>Bacteria</taxon>
        <taxon>Bacillati</taxon>
        <taxon>Bacillota</taxon>
        <taxon>Bacilli</taxon>
        <taxon>Bacillales</taxon>
        <taxon>Bacillaceae</taxon>
        <taxon>Halalkalibacter</taxon>
    </lineage>
</organism>
<accession>A0A9X2DPI1</accession>